<sequence>MFSDSIADYFEGVAAKHLSAVDASKKKGVHKQHEIGGLPEVGFRQYLGSPSKDEKLAYPARLVYLSDTEDAPTVCEDTLTWYDVRWKHPTRSAEYRLYYRSNAVTAMFSEGDFFLIGKRTDGSLLLVFCPPESTAEAQLRAVFGLDTVGDSFSKGVVSASSLLLPVRLLLEDLGLITAEQDEQGKWLDLLLGRFGGETFPATAAFSMLARETLKGDFDPVADPDAALMAWMDHEEFLFRIYERHIVQQRLRQGFGADGDDVDEFISYSLSVQNRRKSRVGHAFEGHLEELFATNNLLFERARGKGKVTENNAKPDFLFPGFAAYHDSTFPAQRLTMLGAKTTCKDRWRQVLAEADRVEKKHLVTLEPAISSAQTDEMASAFLQLVVPASIQTTYSEKQRGALQRIGEFIAHVKAQ</sequence>
<keyword evidence="2" id="KW-0540">Nuclease</keyword>
<dbReference type="Gene3D" id="3.40.91.80">
    <property type="match status" value="1"/>
</dbReference>
<comment type="caution">
    <text evidence="2">The sequence shown here is derived from an EMBL/GenBank/DDBJ whole genome shotgun (WGS) entry which is preliminary data.</text>
</comment>
<reference evidence="2 3" key="1">
    <citation type="submission" date="2024-01" db="EMBL/GenBank/DDBJ databases">
        <title>Uliginosibacterium soil sp. nov.</title>
        <authorList>
            <person name="Lv Y."/>
        </authorList>
    </citation>
    <scope>NUCLEOTIDE SEQUENCE [LARGE SCALE GENOMIC DNA]</scope>
    <source>
        <strain evidence="2 3">H3</strain>
    </source>
</reference>
<dbReference type="InterPro" id="IPR038365">
    <property type="entry name" value="EcoRII_C_sf"/>
</dbReference>
<dbReference type="RefSeq" id="WP_327597647.1">
    <property type="nucleotide sequence ID" value="NZ_JAYXHS010000001.1"/>
</dbReference>
<accession>A0ABU6JZ29</accession>
<dbReference type="EMBL" id="JAYXHS010000001">
    <property type="protein sequence ID" value="MEC5384676.1"/>
    <property type="molecule type" value="Genomic_DNA"/>
</dbReference>
<evidence type="ECO:0000313" key="3">
    <source>
        <dbReference type="Proteomes" id="UP001331561"/>
    </source>
</evidence>
<dbReference type="InterPro" id="IPR015109">
    <property type="entry name" value="Restrct_endonuc_II_EcoRII_C"/>
</dbReference>
<dbReference type="SUPFAM" id="SSF52980">
    <property type="entry name" value="Restriction endonuclease-like"/>
    <property type="match status" value="1"/>
</dbReference>
<keyword evidence="2" id="KW-0378">Hydrolase</keyword>
<dbReference type="GO" id="GO:0004519">
    <property type="term" value="F:endonuclease activity"/>
    <property type="evidence" value="ECO:0007669"/>
    <property type="project" value="UniProtKB-KW"/>
</dbReference>
<evidence type="ECO:0000259" key="1">
    <source>
        <dbReference type="Pfam" id="PF09019"/>
    </source>
</evidence>
<evidence type="ECO:0000313" key="2">
    <source>
        <dbReference type="EMBL" id="MEC5384676.1"/>
    </source>
</evidence>
<organism evidence="2 3">
    <name type="scientific">Uliginosibacterium silvisoli</name>
    <dbReference type="NCBI Taxonomy" id="3114758"/>
    <lineage>
        <taxon>Bacteria</taxon>
        <taxon>Pseudomonadati</taxon>
        <taxon>Pseudomonadota</taxon>
        <taxon>Betaproteobacteria</taxon>
        <taxon>Rhodocyclales</taxon>
        <taxon>Zoogloeaceae</taxon>
        <taxon>Uliginosibacterium</taxon>
    </lineage>
</organism>
<proteinExistence type="predicted"/>
<name>A0ABU6JZ29_9RHOO</name>
<protein>
    <submittedName>
        <fullName evidence="2">Type II restriction endonuclease</fullName>
    </submittedName>
</protein>
<dbReference type="Pfam" id="PF09019">
    <property type="entry name" value="EcoRII-C"/>
    <property type="match status" value="1"/>
</dbReference>
<dbReference type="Proteomes" id="UP001331561">
    <property type="component" value="Unassembled WGS sequence"/>
</dbReference>
<keyword evidence="2" id="KW-0255">Endonuclease</keyword>
<gene>
    <name evidence="2" type="ORF">VVD49_03020</name>
</gene>
<keyword evidence="3" id="KW-1185">Reference proteome</keyword>
<feature type="domain" description="Restriction endonuclease type II EcoRII C-terminal" evidence="1">
    <location>
        <begin position="238"/>
        <end position="409"/>
    </location>
</feature>
<dbReference type="InterPro" id="IPR011335">
    <property type="entry name" value="Restrct_endonuc-II-like"/>
</dbReference>